<feature type="coiled-coil region" evidence="1">
    <location>
        <begin position="508"/>
        <end position="535"/>
    </location>
</feature>
<dbReference type="Proteomes" id="UP000011087">
    <property type="component" value="Unassembled WGS sequence"/>
</dbReference>
<dbReference type="OMA" id="HRSYDEC"/>
<evidence type="ECO:0000256" key="1">
    <source>
        <dbReference type="SAM" id="Coils"/>
    </source>
</evidence>
<feature type="coiled-coil region" evidence="1">
    <location>
        <begin position="219"/>
        <end position="311"/>
    </location>
</feature>
<evidence type="ECO:0000313" key="4">
    <source>
        <dbReference type="EnsemblProtists" id="EKX35284"/>
    </source>
</evidence>
<dbReference type="GeneID" id="17292052"/>
<dbReference type="PaxDb" id="55529-EKX35284"/>
<dbReference type="STRING" id="905079.L1IHB2"/>
<feature type="compositionally biased region" description="Basic and acidic residues" evidence="2">
    <location>
        <begin position="850"/>
        <end position="861"/>
    </location>
</feature>
<keyword evidence="5" id="KW-1185">Reference proteome</keyword>
<dbReference type="EnsemblProtists" id="EKX35284">
    <property type="protein sequence ID" value="EKX35284"/>
    <property type="gene ID" value="GUITHDRAFT_166025"/>
</dbReference>
<feature type="compositionally biased region" description="Basic and acidic residues" evidence="2">
    <location>
        <begin position="7"/>
        <end position="37"/>
    </location>
</feature>
<reference evidence="3 5" key="1">
    <citation type="journal article" date="2012" name="Nature">
        <title>Algal genomes reveal evolutionary mosaicism and the fate of nucleomorphs.</title>
        <authorList>
            <consortium name="DOE Joint Genome Institute"/>
            <person name="Curtis B.A."/>
            <person name="Tanifuji G."/>
            <person name="Burki F."/>
            <person name="Gruber A."/>
            <person name="Irimia M."/>
            <person name="Maruyama S."/>
            <person name="Arias M.C."/>
            <person name="Ball S.G."/>
            <person name="Gile G.H."/>
            <person name="Hirakawa Y."/>
            <person name="Hopkins J.F."/>
            <person name="Kuo A."/>
            <person name="Rensing S.A."/>
            <person name="Schmutz J."/>
            <person name="Symeonidi A."/>
            <person name="Elias M."/>
            <person name="Eveleigh R.J."/>
            <person name="Herman E.K."/>
            <person name="Klute M.J."/>
            <person name="Nakayama T."/>
            <person name="Obornik M."/>
            <person name="Reyes-Prieto A."/>
            <person name="Armbrust E.V."/>
            <person name="Aves S.J."/>
            <person name="Beiko R.G."/>
            <person name="Coutinho P."/>
            <person name="Dacks J.B."/>
            <person name="Durnford D.G."/>
            <person name="Fast N.M."/>
            <person name="Green B.R."/>
            <person name="Grisdale C.J."/>
            <person name="Hempel F."/>
            <person name="Henrissat B."/>
            <person name="Hoppner M.P."/>
            <person name="Ishida K."/>
            <person name="Kim E."/>
            <person name="Koreny L."/>
            <person name="Kroth P.G."/>
            <person name="Liu Y."/>
            <person name="Malik S.B."/>
            <person name="Maier U.G."/>
            <person name="McRose D."/>
            <person name="Mock T."/>
            <person name="Neilson J.A."/>
            <person name="Onodera N.T."/>
            <person name="Poole A.M."/>
            <person name="Pritham E.J."/>
            <person name="Richards T.A."/>
            <person name="Rocap G."/>
            <person name="Roy S.W."/>
            <person name="Sarai C."/>
            <person name="Schaack S."/>
            <person name="Shirato S."/>
            <person name="Slamovits C.H."/>
            <person name="Spencer D.F."/>
            <person name="Suzuki S."/>
            <person name="Worden A.Z."/>
            <person name="Zauner S."/>
            <person name="Barry K."/>
            <person name="Bell C."/>
            <person name="Bharti A.K."/>
            <person name="Crow J.A."/>
            <person name="Grimwood J."/>
            <person name="Kramer R."/>
            <person name="Lindquist E."/>
            <person name="Lucas S."/>
            <person name="Salamov A."/>
            <person name="McFadden G.I."/>
            <person name="Lane C.E."/>
            <person name="Keeling P.J."/>
            <person name="Gray M.W."/>
            <person name="Grigoriev I.V."/>
            <person name="Archibald J.M."/>
        </authorList>
    </citation>
    <scope>NUCLEOTIDE SEQUENCE</scope>
    <source>
        <strain evidence="3 5">CCMP2712</strain>
    </source>
</reference>
<dbReference type="HOGENOM" id="CLU_293971_0_0_1"/>
<dbReference type="Gene3D" id="1.10.287.950">
    <property type="entry name" value="Methyl-accepting chemotaxis protein"/>
    <property type="match status" value="1"/>
</dbReference>
<evidence type="ECO:0000313" key="5">
    <source>
        <dbReference type="Proteomes" id="UP000011087"/>
    </source>
</evidence>
<feature type="region of interest" description="Disordered" evidence="2">
    <location>
        <begin position="814"/>
        <end position="911"/>
    </location>
</feature>
<gene>
    <name evidence="3" type="ORF">GUITHDRAFT_166025</name>
</gene>
<evidence type="ECO:0000256" key="2">
    <source>
        <dbReference type="SAM" id="MobiDB-lite"/>
    </source>
</evidence>
<feature type="compositionally biased region" description="Basic and acidic residues" evidence="2">
    <location>
        <begin position="563"/>
        <end position="574"/>
    </location>
</feature>
<feature type="region of interest" description="Disordered" evidence="2">
    <location>
        <begin position="1"/>
        <end position="37"/>
    </location>
</feature>
<dbReference type="EMBL" id="JH993093">
    <property type="protein sequence ID" value="EKX35284.1"/>
    <property type="molecule type" value="Genomic_DNA"/>
</dbReference>
<accession>L1IHB2</accession>
<reference evidence="5" key="2">
    <citation type="submission" date="2012-11" db="EMBL/GenBank/DDBJ databases">
        <authorList>
            <person name="Kuo A."/>
            <person name="Curtis B.A."/>
            <person name="Tanifuji G."/>
            <person name="Burki F."/>
            <person name="Gruber A."/>
            <person name="Irimia M."/>
            <person name="Maruyama S."/>
            <person name="Arias M.C."/>
            <person name="Ball S.G."/>
            <person name="Gile G.H."/>
            <person name="Hirakawa Y."/>
            <person name="Hopkins J.F."/>
            <person name="Rensing S.A."/>
            <person name="Schmutz J."/>
            <person name="Symeonidi A."/>
            <person name="Elias M."/>
            <person name="Eveleigh R.J."/>
            <person name="Herman E.K."/>
            <person name="Klute M.J."/>
            <person name="Nakayama T."/>
            <person name="Obornik M."/>
            <person name="Reyes-Prieto A."/>
            <person name="Armbrust E.V."/>
            <person name="Aves S.J."/>
            <person name="Beiko R.G."/>
            <person name="Coutinho P."/>
            <person name="Dacks J.B."/>
            <person name="Durnford D.G."/>
            <person name="Fast N.M."/>
            <person name="Green B.R."/>
            <person name="Grisdale C."/>
            <person name="Hempe F."/>
            <person name="Henrissat B."/>
            <person name="Hoppner M.P."/>
            <person name="Ishida K.-I."/>
            <person name="Kim E."/>
            <person name="Koreny L."/>
            <person name="Kroth P.G."/>
            <person name="Liu Y."/>
            <person name="Malik S.-B."/>
            <person name="Maier U.G."/>
            <person name="McRose D."/>
            <person name="Mock T."/>
            <person name="Neilson J.A."/>
            <person name="Onodera N.T."/>
            <person name="Poole A.M."/>
            <person name="Pritham E.J."/>
            <person name="Richards T.A."/>
            <person name="Rocap G."/>
            <person name="Roy S.W."/>
            <person name="Sarai C."/>
            <person name="Schaack S."/>
            <person name="Shirato S."/>
            <person name="Slamovits C.H."/>
            <person name="Spencer D.F."/>
            <person name="Suzuki S."/>
            <person name="Worden A.Z."/>
            <person name="Zauner S."/>
            <person name="Barry K."/>
            <person name="Bell C."/>
            <person name="Bharti A.K."/>
            <person name="Crow J.A."/>
            <person name="Grimwood J."/>
            <person name="Kramer R."/>
            <person name="Lindquist E."/>
            <person name="Lucas S."/>
            <person name="Salamov A."/>
            <person name="McFadden G.I."/>
            <person name="Lane C.E."/>
            <person name="Keeling P.J."/>
            <person name="Gray M.W."/>
            <person name="Grigoriev I.V."/>
            <person name="Archibald J.M."/>
        </authorList>
    </citation>
    <scope>NUCLEOTIDE SEQUENCE</scope>
    <source>
        <strain evidence="5">CCMP2712</strain>
    </source>
</reference>
<evidence type="ECO:0000313" key="3">
    <source>
        <dbReference type="EMBL" id="EKX35284.1"/>
    </source>
</evidence>
<feature type="compositionally biased region" description="Acidic residues" evidence="2">
    <location>
        <begin position="640"/>
        <end position="650"/>
    </location>
</feature>
<feature type="region of interest" description="Disordered" evidence="2">
    <location>
        <begin position="637"/>
        <end position="663"/>
    </location>
</feature>
<reference evidence="4" key="3">
    <citation type="submission" date="2016-03" db="UniProtKB">
        <authorList>
            <consortium name="EnsemblProtists"/>
        </authorList>
    </citation>
    <scope>IDENTIFICATION</scope>
</reference>
<proteinExistence type="predicted"/>
<name>L1IHB2_GUITC</name>
<keyword evidence="1" id="KW-0175">Coiled coil</keyword>
<sequence length="1033" mass="116874">MRKGPNHSKERGKSTILKSIRDEALKKTEGKDSDADDKTIVDSYMHGLSEDRARTLVFQAQQQMDILVDVKSRVDMAIANSTDLMDDGHEEATRMEKDWMADSRRLLNSSIFSYFESCEEREEQLAEFCEWFETYENVWPLPMVTSKSQYHELLNAPHPAPVSEDSEISQLFPKVVKMREDLTAIMSVLSKMGQQALNTDMHGRLNQVYENLHACEATINQQKEHLNAKEGMIQELKQEVVSNRQNYSKKMEELSEEVVALQKGLKEKESQIQHIAEKEREAHLVVLKQLAEEREKERRALSDQVNALQAVVDGFQTKEEDHKAELVALRSQQEETTRRLGKVVHEIHAIEGDMTEATKRLTEDLAELLSMAESEKKLHDEIARLRGDVTSLEGQLEQRDAEMKEVETRLQVYQGEVREKQQVIDELEDNHKKLCEELKEIEAASLQASESMDQIDDQTEDIHTRLESFRLYVRGLTDRIFHIDALTEDISHIFDSAQDCFESQSSEMNRMRLRVLSLEQEKEEMEHRLMQELEASKVSMQDASTQSEAEAQTSENVQSSDDLAGRQDDDKAEGSTELQQLIHDMLHAYEQDMSQMSDLAIGNLEGYSERLQAVEGKIQLAMKAAGLRQRVRQQRKVQVDDQETEEEQAAQEEQAAGRIQGKRVDAARVQVEEEQVRGAAEKPSMQPQQLSHLMSRFAALKDDFDKSYLALSGETSPSNSSLSLKEDEDEAKDHLKLLAGVLDSLQLLFTSAPSADLAASTLEQSTGPIVAHEDTAGPEIASTTSLSSMKLSSTFSSTDLSKTAHVASERLQETMTESWNLESKKKYAESPMQSRQERRQDLHASSSSPSHHERPSGRAEQVETSFAESKASMAKTQERKDRRVSFSTSPEPPAKSVKKQQQPQGAEEDFPSVPFSYEVDLLLLHRQQQLKALSRAFAAEHFNSSLKPGKVLRSLESEQADKTQRKHVKVLERPGNARASAASFINSVSGPDAVKLPILQAPSIPSKTSHVREEELVGLLSLRRDLQRRISMR</sequence>
<feature type="region of interest" description="Disordered" evidence="2">
    <location>
        <begin position="537"/>
        <end position="575"/>
    </location>
</feature>
<protein>
    <submittedName>
        <fullName evidence="3 4">Uncharacterized protein</fullName>
    </submittedName>
</protein>
<dbReference type="AlphaFoldDB" id="L1IHB2"/>
<feature type="coiled-coil region" evidence="1">
    <location>
        <begin position="389"/>
        <end position="444"/>
    </location>
</feature>
<feature type="compositionally biased region" description="Polar residues" evidence="2">
    <location>
        <begin position="538"/>
        <end position="561"/>
    </location>
</feature>
<organism evidence="3">
    <name type="scientific">Guillardia theta (strain CCMP2712)</name>
    <name type="common">Cryptophyte</name>
    <dbReference type="NCBI Taxonomy" id="905079"/>
    <lineage>
        <taxon>Eukaryota</taxon>
        <taxon>Cryptophyceae</taxon>
        <taxon>Pyrenomonadales</taxon>
        <taxon>Geminigeraceae</taxon>
        <taxon>Guillardia</taxon>
    </lineage>
</organism>
<dbReference type="RefSeq" id="XP_005822264.1">
    <property type="nucleotide sequence ID" value="XM_005822207.1"/>
</dbReference>
<dbReference type="OrthoDB" id="10673250at2759"/>
<dbReference type="KEGG" id="gtt:GUITHDRAFT_166025"/>